<evidence type="ECO:0000256" key="2">
    <source>
        <dbReference type="SAM" id="Phobius"/>
    </source>
</evidence>
<feature type="region of interest" description="Disordered" evidence="1">
    <location>
        <begin position="356"/>
        <end position="471"/>
    </location>
</feature>
<feature type="compositionally biased region" description="Basic and acidic residues" evidence="1">
    <location>
        <begin position="374"/>
        <end position="389"/>
    </location>
</feature>
<dbReference type="EMBL" id="MFQE01000030">
    <property type="protein sequence ID" value="OGH73346.1"/>
    <property type="molecule type" value="Genomic_DNA"/>
</dbReference>
<evidence type="ECO:0008006" key="5">
    <source>
        <dbReference type="Google" id="ProtNLM"/>
    </source>
</evidence>
<feature type="transmembrane region" description="Helical" evidence="2">
    <location>
        <begin position="219"/>
        <end position="237"/>
    </location>
</feature>
<gene>
    <name evidence="3" type="ORF">A3C90_03110</name>
</gene>
<evidence type="ECO:0000313" key="3">
    <source>
        <dbReference type="EMBL" id="OGH73346.1"/>
    </source>
</evidence>
<reference evidence="3 4" key="1">
    <citation type="journal article" date="2016" name="Nat. Commun.">
        <title>Thousands of microbial genomes shed light on interconnected biogeochemical processes in an aquifer system.</title>
        <authorList>
            <person name="Anantharaman K."/>
            <person name="Brown C.T."/>
            <person name="Hug L.A."/>
            <person name="Sharon I."/>
            <person name="Castelle C.J."/>
            <person name="Probst A.J."/>
            <person name="Thomas B.C."/>
            <person name="Singh A."/>
            <person name="Wilkins M.J."/>
            <person name="Karaoz U."/>
            <person name="Brodie E.L."/>
            <person name="Williams K.H."/>
            <person name="Hubbard S.S."/>
            <person name="Banfield J.F."/>
        </authorList>
    </citation>
    <scope>NUCLEOTIDE SEQUENCE [LARGE SCALE GENOMIC DNA]</scope>
</reference>
<protein>
    <recommendedName>
        <fullName evidence="5">Carboxypeptidase regulatory-like domain-containing protein</fullName>
    </recommendedName>
</protein>
<dbReference type="Proteomes" id="UP000177457">
    <property type="component" value="Unassembled WGS sequence"/>
</dbReference>
<proteinExistence type="predicted"/>
<accession>A0A1F6MNY3</accession>
<comment type="caution">
    <text evidence="3">The sequence shown here is derived from an EMBL/GenBank/DDBJ whole genome shotgun (WGS) entry which is preliminary data.</text>
</comment>
<dbReference type="SUPFAM" id="SSF49464">
    <property type="entry name" value="Carboxypeptidase regulatory domain-like"/>
    <property type="match status" value="2"/>
</dbReference>
<dbReference type="STRING" id="1798683.A3C90_03110"/>
<name>A0A1F6MNY3_9BACT</name>
<feature type="transmembrane region" description="Helical" evidence="2">
    <location>
        <begin position="243"/>
        <end position="262"/>
    </location>
</feature>
<dbReference type="Gene3D" id="2.60.40.1120">
    <property type="entry name" value="Carboxypeptidase-like, regulatory domain"/>
    <property type="match status" value="2"/>
</dbReference>
<dbReference type="AlphaFoldDB" id="A0A1F6MNY3"/>
<dbReference type="InterPro" id="IPR008969">
    <property type="entry name" value="CarboxyPept-like_regulatory"/>
</dbReference>
<organism evidence="3 4">
    <name type="scientific">Candidatus Magasanikbacteria bacterium RIFCSPHIGHO2_02_FULL_51_14</name>
    <dbReference type="NCBI Taxonomy" id="1798683"/>
    <lineage>
        <taxon>Bacteria</taxon>
        <taxon>Candidatus Magasanikiibacteriota</taxon>
    </lineage>
</organism>
<evidence type="ECO:0000256" key="1">
    <source>
        <dbReference type="SAM" id="MobiDB-lite"/>
    </source>
</evidence>
<sequence>MFDIVKEIAPVREAVDELTKRAKEFADTVFRVVPVDKAVQKVREAADNPVVEEATREIVAPSVVAASAAVVIPSLWNIIFPLLRFLFLQPVLVFGRRKRKAWGMVYNSLTKLPVDLATVRLIDAATGRVIQSRVTDAHGRYLFIVEPGEYVLEVVKPGFVYPSTLLAGVSVDGRIVDVYHGEKIRAEQEDVSVTPNIPLDPSGETKPIRRVIREKRLRIFQHAVSVFGIVATLAAYYVSPTWYIAVFLAIHVALYVLFIRYVRPKKPKGWGIVYDRENRKPIGKTIARLFSKEYNKLVATELTDKRGRYAFLVGPSDYYVMFEKGGYDEKRSRDLDLKQAEEIVVKEDALMEKKGRGETARLFGGSASGGETGEGEKKEQGDEAAKESEPYIDVESSPSGAQVEAVQLAGGDEATPEALENVESPEKSDTQPDNLPSQEQLPPSDSPKLDDHADSLTPDANNAANPEETRE</sequence>
<feature type="compositionally biased region" description="Polar residues" evidence="1">
    <location>
        <begin position="431"/>
        <end position="443"/>
    </location>
</feature>
<keyword evidence="2" id="KW-0472">Membrane</keyword>
<keyword evidence="2" id="KW-0812">Transmembrane</keyword>
<feature type="transmembrane region" description="Helical" evidence="2">
    <location>
        <begin position="75"/>
        <end position="94"/>
    </location>
</feature>
<evidence type="ECO:0000313" key="4">
    <source>
        <dbReference type="Proteomes" id="UP000177457"/>
    </source>
</evidence>
<keyword evidence="2" id="KW-1133">Transmembrane helix</keyword>